<evidence type="ECO:0000256" key="1">
    <source>
        <dbReference type="SAM" id="MobiDB-lite"/>
    </source>
</evidence>
<dbReference type="VEuPathDB" id="FungiDB:PTTG_26734"/>
<dbReference type="EnsemblFungi" id="PTTG_26734-t43_1">
    <property type="protein sequence ID" value="PTTG_26734-t43_1-p1"/>
    <property type="gene ID" value="PTTG_26734"/>
</dbReference>
<organism evidence="2">
    <name type="scientific">Puccinia triticina (isolate 1-1 / race 1 (BBBD))</name>
    <name type="common">Brown leaf rust fungus</name>
    <dbReference type="NCBI Taxonomy" id="630390"/>
    <lineage>
        <taxon>Eukaryota</taxon>
        <taxon>Fungi</taxon>
        <taxon>Dikarya</taxon>
        <taxon>Basidiomycota</taxon>
        <taxon>Pucciniomycotina</taxon>
        <taxon>Pucciniomycetes</taxon>
        <taxon>Pucciniales</taxon>
        <taxon>Pucciniaceae</taxon>
        <taxon>Puccinia</taxon>
    </lineage>
</organism>
<evidence type="ECO:0000313" key="3">
    <source>
        <dbReference type="EnsemblFungi" id="PTTG_26734-t43_1-p1"/>
    </source>
</evidence>
<feature type="region of interest" description="Disordered" evidence="1">
    <location>
        <begin position="9"/>
        <end position="31"/>
    </location>
</feature>
<dbReference type="AlphaFoldDB" id="A0A180GQT0"/>
<evidence type="ECO:0008006" key="5">
    <source>
        <dbReference type="Google" id="ProtNLM"/>
    </source>
</evidence>
<dbReference type="InterPro" id="IPR036691">
    <property type="entry name" value="Endo/exonu/phosph_ase_sf"/>
</dbReference>
<dbReference type="OrthoDB" id="2506849at2759"/>
<evidence type="ECO:0000313" key="2">
    <source>
        <dbReference type="EMBL" id="OAV95187.1"/>
    </source>
</evidence>
<accession>A0A180GQT0</accession>
<name>A0A180GQT0_PUCT1</name>
<dbReference type="STRING" id="630390.A0A180GQT0"/>
<proteinExistence type="predicted"/>
<sequence>MTVQPIFLKGPVAHSTSPSESGGVGSSPRGEGSSLSWGLLQNVIRQDLTKVAARALSVTRQATSVLPCSPSKHAPVLEPSIPASVLKHPIGPKLEKKWAPPPSLLDDSGLTRYILTNTGSLTTPQLYSALSSALKHHPLTLQGLVKVKQIYQPNWRQRFDLWVKNEVAAGLQNSLQLDYHGHFMTWNINGISSKFPVLKEILQNNNVSIAGVQEHLRTVYQYTSASKEYNLFDQPKEEGFRGHCLYVHTSLAAHEVQTNDQHIIYVKLFGLSNAKPWHILSVYLPSGNLRRKDRALQWKKLSSPLLPLTRETGKPLITIMGDFNQDEDTVHQIINCGSLKCLNLQLCNDPSSSSTREVKNKEGRYLDHYINSPEACLLAKHAKVDKLTTDVSDHWPVFLKHEPVTNHTSSKEVWNRKFIKGHGIELALSKPWDCLRTDHINTEEDLNKIASEWVKTLNTAGRELGLLRIPKEQRQLNFDKATKAKIIRSRRTRNAIEQAQKANNHKKVQQLQAILITRSAEAKKSIKKYAQHIKLVKSRETNLLLMANEGADFDKLLQQAQGKSITKQDNAPC</sequence>
<reference evidence="3" key="4">
    <citation type="submission" date="2025-05" db="UniProtKB">
        <authorList>
            <consortium name="EnsemblFungi"/>
        </authorList>
    </citation>
    <scope>IDENTIFICATION</scope>
    <source>
        <strain evidence="3">isolate 1-1 / race 1 (BBBD)</strain>
    </source>
</reference>
<keyword evidence="4" id="KW-1185">Reference proteome</keyword>
<dbReference type="EMBL" id="ADAS02000031">
    <property type="protein sequence ID" value="OAV95187.1"/>
    <property type="molecule type" value="Genomic_DNA"/>
</dbReference>
<reference evidence="3 4" key="3">
    <citation type="journal article" date="2017" name="G3 (Bethesda)">
        <title>Comparative analysis highlights variable genome content of wheat rusts and divergence of the mating loci.</title>
        <authorList>
            <person name="Cuomo C.A."/>
            <person name="Bakkeren G."/>
            <person name="Khalil H.B."/>
            <person name="Panwar V."/>
            <person name="Joly D."/>
            <person name="Linning R."/>
            <person name="Sakthikumar S."/>
            <person name="Song X."/>
            <person name="Adiconis X."/>
            <person name="Fan L."/>
            <person name="Goldberg J.M."/>
            <person name="Levin J.Z."/>
            <person name="Young S."/>
            <person name="Zeng Q."/>
            <person name="Anikster Y."/>
            <person name="Bruce M."/>
            <person name="Wang M."/>
            <person name="Yin C."/>
            <person name="McCallum B."/>
            <person name="Szabo L.J."/>
            <person name="Hulbert S."/>
            <person name="Chen X."/>
            <person name="Fellers J.P."/>
        </authorList>
    </citation>
    <scope>NUCLEOTIDE SEQUENCE</scope>
    <source>
        <strain evidence="4">Isolate 1-1 / race 1 (BBBD)</strain>
        <strain evidence="3">isolate 1-1 / race 1 (BBBD)</strain>
    </source>
</reference>
<gene>
    <name evidence="2" type="ORF">PTTG_26734</name>
</gene>
<feature type="compositionally biased region" description="Low complexity" evidence="1">
    <location>
        <begin position="15"/>
        <end position="31"/>
    </location>
</feature>
<evidence type="ECO:0000313" key="4">
    <source>
        <dbReference type="Proteomes" id="UP000005240"/>
    </source>
</evidence>
<dbReference type="Gene3D" id="3.60.10.10">
    <property type="entry name" value="Endonuclease/exonuclease/phosphatase"/>
    <property type="match status" value="1"/>
</dbReference>
<reference evidence="2" key="2">
    <citation type="submission" date="2016-05" db="EMBL/GenBank/DDBJ databases">
        <title>Comparative analysis highlights variable genome content of wheat rusts and divergence of the mating loci.</title>
        <authorList>
            <person name="Cuomo C.A."/>
            <person name="Bakkeren G."/>
            <person name="Szabo L."/>
            <person name="Khalil H."/>
            <person name="Joly D."/>
            <person name="Goldberg J."/>
            <person name="Young S."/>
            <person name="Zeng Q."/>
            <person name="Fellers J."/>
        </authorList>
    </citation>
    <scope>NUCLEOTIDE SEQUENCE [LARGE SCALE GENOMIC DNA]</scope>
    <source>
        <strain evidence="2">1-1 BBBD Race 1</strain>
    </source>
</reference>
<dbReference type="SUPFAM" id="SSF56219">
    <property type="entry name" value="DNase I-like"/>
    <property type="match status" value="1"/>
</dbReference>
<dbReference type="Proteomes" id="UP000005240">
    <property type="component" value="Unassembled WGS sequence"/>
</dbReference>
<reference evidence="2" key="1">
    <citation type="submission" date="2009-11" db="EMBL/GenBank/DDBJ databases">
        <authorList>
            <consortium name="The Broad Institute Genome Sequencing Platform"/>
            <person name="Ward D."/>
            <person name="Feldgarden M."/>
            <person name="Earl A."/>
            <person name="Young S.K."/>
            <person name="Zeng Q."/>
            <person name="Koehrsen M."/>
            <person name="Alvarado L."/>
            <person name="Berlin A."/>
            <person name="Bochicchio J."/>
            <person name="Borenstein D."/>
            <person name="Chapman S.B."/>
            <person name="Chen Z."/>
            <person name="Engels R."/>
            <person name="Freedman E."/>
            <person name="Gellesch M."/>
            <person name="Goldberg J."/>
            <person name="Griggs A."/>
            <person name="Gujja S."/>
            <person name="Heilman E."/>
            <person name="Heiman D."/>
            <person name="Hepburn T."/>
            <person name="Howarth C."/>
            <person name="Jen D."/>
            <person name="Larson L."/>
            <person name="Lewis B."/>
            <person name="Mehta T."/>
            <person name="Park D."/>
            <person name="Pearson M."/>
            <person name="Roberts A."/>
            <person name="Saif S."/>
            <person name="Shea T."/>
            <person name="Shenoy N."/>
            <person name="Sisk P."/>
            <person name="Stolte C."/>
            <person name="Sykes S."/>
            <person name="Thomson T."/>
            <person name="Walk T."/>
            <person name="White J."/>
            <person name="Yandava C."/>
            <person name="Izard J."/>
            <person name="Baranova O.V."/>
            <person name="Blanton J.M."/>
            <person name="Tanner A.C."/>
            <person name="Dewhirst F.E."/>
            <person name="Haas B."/>
            <person name="Nusbaum C."/>
            <person name="Birren B."/>
        </authorList>
    </citation>
    <scope>NUCLEOTIDE SEQUENCE [LARGE SCALE GENOMIC DNA]</scope>
    <source>
        <strain evidence="2">1-1 BBBD Race 1</strain>
    </source>
</reference>
<protein>
    <recommendedName>
        <fullName evidence="5">Endonuclease/exonuclease/phosphatase domain-containing protein</fullName>
    </recommendedName>
</protein>